<dbReference type="SUPFAM" id="SSF46689">
    <property type="entry name" value="Homeodomain-like"/>
    <property type="match status" value="2"/>
</dbReference>
<name>A0A1A7NUK4_9PAST</name>
<proteinExistence type="predicted"/>
<dbReference type="AlphaFoldDB" id="A0A1A7NUK4"/>
<comment type="caution">
    <text evidence="5">The sequence shown here is derived from an EMBL/GenBank/DDBJ whole genome shotgun (WGS) entry which is preliminary data.</text>
</comment>
<dbReference type="SUPFAM" id="SSF51182">
    <property type="entry name" value="RmlC-like cupins"/>
    <property type="match status" value="1"/>
</dbReference>
<accession>A0A1A7NUK4</accession>
<dbReference type="EMBL" id="JTJL01000039">
    <property type="protein sequence ID" value="OBW93363.1"/>
    <property type="molecule type" value="Genomic_DNA"/>
</dbReference>
<dbReference type="RefSeq" id="WP_066108217.1">
    <property type="nucleotide sequence ID" value="NZ_JTJL01000039.1"/>
</dbReference>
<dbReference type="PANTHER" id="PTHR43280">
    <property type="entry name" value="ARAC-FAMILY TRANSCRIPTIONAL REGULATOR"/>
    <property type="match status" value="1"/>
</dbReference>
<keyword evidence="1" id="KW-0805">Transcription regulation</keyword>
<keyword evidence="3" id="KW-0804">Transcription</keyword>
<dbReference type="OrthoDB" id="9778008at2"/>
<protein>
    <recommendedName>
        <fullName evidence="4">HTH araC/xylS-type domain-containing protein</fullName>
    </recommendedName>
</protein>
<dbReference type="InterPro" id="IPR020449">
    <property type="entry name" value="Tscrpt_reg_AraC-type_HTH"/>
</dbReference>
<evidence type="ECO:0000259" key="4">
    <source>
        <dbReference type="PROSITE" id="PS01124"/>
    </source>
</evidence>
<gene>
    <name evidence="5" type="ORF">QS62_07515</name>
</gene>
<evidence type="ECO:0000256" key="3">
    <source>
        <dbReference type="ARBA" id="ARBA00023163"/>
    </source>
</evidence>
<dbReference type="PROSITE" id="PS00041">
    <property type="entry name" value="HTH_ARAC_FAMILY_1"/>
    <property type="match status" value="1"/>
</dbReference>
<dbReference type="CDD" id="cd02208">
    <property type="entry name" value="cupin_RmlC-like"/>
    <property type="match status" value="1"/>
</dbReference>
<dbReference type="InterPro" id="IPR009057">
    <property type="entry name" value="Homeodomain-like_sf"/>
</dbReference>
<evidence type="ECO:0000313" key="5">
    <source>
        <dbReference type="EMBL" id="OBW93363.1"/>
    </source>
</evidence>
<dbReference type="PRINTS" id="PR00032">
    <property type="entry name" value="HTHARAC"/>
</dbReference>
<dbReference type="InterPro" id="IPR018060">
    <property type="entry name" value="HTH_AraC"/>
</dbReference>
<dbReference type="PANTHER" id="PTHR43280:SF28">
    <property type="entry name" value="HTH-TYPE TRANSCRIPTIONAL ACTIVATOR RHAS"/>
    <property type="match status" value="1"/>
</dbReference>
<dbReference type="InterPro" id="IPR014710">
    <property type="entry name" value="RmlC-like_jellyroll"/>
</dbReference>
<evidence type="ECO:0000313" key="6">
    <source>
        <dbReference type="Proteomes" id="UP000092649"/>
    </source>
</evidence>
<dbReference type="SMART" id="SM00342">
    <property type="entry name" value="HTH_ARAC"/>
    <property type="match status" value="1"/>
</dbReference>
<dbReference type="GO" id="GO:0043565">
    <property type="term" value="F:sequence-specific DNA binding"/>
    <property type="evidence" value="ECO:0007669"/>
    <property type="project" value="InterPro"/>
</dbReference>
<organism evidence="5 6">
    <name type="scientific">Gallibacterium salpingitidis</name>
    <dbReference type="NCBI Taxonomy" id="505341"/>
    <lineage>
        <taxon>Bacteria</taxon>
        <taxon>Pseudomonadati</taxon>
        <taxon>Pseudomonadota</taxon>
        <taxon>Gammaproteobacteria</taxon>
        <taxon>Pasteurellales</taxon>
        <taxon>Pasteurellaceae</taxon>
        <taxon>Gallibacterium</taxon>
    </lineage>
</organism>
<dbReference type="Pfam" id="PF12833">
    <property type="entry name" value="HTH_18"/>
    <property type="match status" value="1"/>
</dbReference>
<dbReference type="Gene3D" id="2.60.120.10">
    <property type="entry name" value="Jelly Rolls"/>
    <property type="match status" value="1"/>
</dbReference>
<dbReference type="GO" id="GO:0003700">
    <property type="term" value="F:DNA-binding transcription factor activity"/>
    <property type="evidence" value="ECO:0007669"/>
    <property type="project" value="InterPro"/>
</dbReference>
<reference evidence="5 6" key="1">
    <citation type="submission" date="2014-11" db="EMBL/GenBank/DDBJ databases">
        <title>Pan-genome of Gallibacterium spp.</title>
        <authorList>
            <person name="Kudirkiene E."/>
            <person name="Bojesen A.M."/>
        </authorList>
    </citation>
    <scope>NUCLEOTIDE SEQUENCE [LARGE SCALE GENOMIC DNA]</scope>
    <source>
        <strain evidence="5 6">F150</strain>
    </source>
</reference>
<keyword evidence="6" id="KW-1185">Reference proteome</keyword>
<dbReference type="PROSITE" id="PS01124">
    <property type="entry name" value="HTH_ARAC_FAMILY_2"/>
    <property type="match status" value="1"/>
</dbReference>
<dbReference type="Gene3D" id="1.10.10.60">
    <property type="entry name" value="Homeodomain-like"/>
    <property type="match status" value="2"/>
</dbReference>
<evidence type="ECO:0000256" key="1">
    <source>
        <dbReference type="ARBA" id="ARBA00023015"/>
    </source>
</evidence>
<feature type="domain" description="HTH araC/xylS-type" evidence="4">
    <location>
        <begin position="202"/>
        <end position="300"/>
    </location>
</feature>
<evidence type="ECO:0000256" key="2">
    <source>
        <dbReference type="ARBA" id="ARBA00023125"/>
    </source>
</evidence>
<sequence length="313" mass="36790">MQLKKLQIDENFKETIAYNDNAIPVSTCVSYFDEYFQRQWNYHWHEELEFAILLSGCVEYTIYDETQKTTPITLLPGDGIFINSGRLHSAKALTTETIVADFILPITFFDAKPFQIFSKKLLSLVIESDTSFLFFEHQKQEDKIILSSIQELCEITEQENCFELHCIEMVCRIWRLITDKVLTSSTVQITSSHKKLQLQRLKKMLSYIHSHYNHSFTIQDMLKYTGISRSECFRCFQNILNKTPIQYIREYRLSMAMMLLANTTRTLSDISFSCGFQTPSYFGKEFRKQYGSTPKTYREQLKSRTDKEINLKS</sequence>
<dbReference type="InterPro" id="IPR011051">
    <property type="entry name" value="RmlC_Cupin_sf"/>
</dbReference>
<dbReference type="InterPro" id="IPR018062">
    <property type="entry name" value="HTH_AraC-typ_CS"/>
</dbReference>
<keyword evidence="2" id="KW-0238">DNA-binding</keyword>
<dbReference type="Proteomes" id="UP000092649">
    <property type="component" value="Unassembled WGS sequence"/>
</dbReference>